<comment type="caution">
    <text evidence="1">The sequence shown here is derived from an EMBL/GenBank/DDBJ whole genome shotgun (WGS) entry which is preliminary data.</text>
</comment>
<dbReference type="Proteomes" id="UP000789366">
    <property type="component" value="Unassembled WGS sequence"/>
</dbReference>
<keyword evidence="2" id="KW-1185">Reference proteome</keyword>
<evidence type="ECO:0000313" key="2">
    <source>
        <dbReference type="Proteomes" id="UP000789366"/>
    </source>
</evidence>
<proteinExistence type="predicted"/>
<evidence type="ECO:0000313" key="1">
    <source>
        <dbReference type="EMBL" id="CAG8444833.1"/>
    </source>
</evidence>
<protein>
    <submittedName>
        <fullName evidence="1">14935_t:CDS:1</fullName>
    </submittedName>
</protein>
<reference evidence="1" key="1">
    <citation type="submission" date="2021-06" db="EMBL/GenBank/DDBJ databases">
        <authorList>
            <person name="Kallberg Y."/>
            <person name="Tangrot J."/>
            <person name="Rosling A."/>
        </authorList>
    </citation>
    <scope>NUCLEOTIDE SEQUENCE</scope>
    <source>
        <strain evidence="1">28 12/20/2015</strain>
    </source>
</reference>
<organism evidence="1 2">
    <name type="scientific">Cetraspora pellucida</name>
    <dbReference type="NCBI Taxonomy" id="1433469"/>
    <lineage>
        <taxon>Eukaryota</taxon>
        <taxon>Fungi</taxon>
        <taxon>Fungi incertae sedis</taxon>
        <taxon>Mucoromycota</taxon>
        <taxon>Glomeromycotina</taxon>
        <taxon>Glomeromycetes</taxon>
        <taxon>Diversisporales</taxon>
        <taxon>Gigasporaceae</taxon>
        <taxon>Cetraspora</taxon>
    </lineage>
</organism>
<dbReference type="EMBL" id="CAJVPW010000150">
    <property type="protein sequence ID" value="CAG8444833.1"/>
    <property type="molecule type" value="Genomic_DNA"/>
</dbReference>
<sequence>MAESGEIRLRSHKVSFIGNEVDSNINNTLILFHLPCEHTTMTDAPVDIVQYLSTVLSILPTPISIVRLTGGEINYVYRVSFDQPIEEFAGACSVVIKISSGTLASLPEMIEARAMAFLAPTSTGISLPLSLPNPYPHVMTPSLYHYSPQNNIIIMQDMGSHPDLQQFLLDRMTTNQDACALGELLGSYLSYFHTFTKDNITMLTPYFINNAARTLLQDVFYSAVTPIISLTTLPASQIAQLAEKARLLGIQGTLDQTSSTKVVKMGDLWPGAILIPRSRKELIILDWEFCDIGNPAIEVGHFITFLYLLANFPPLEKGTIEGMTNASIFMKRFLQKYTENFVPKNANSFWEDMQTMIGVDILIEAGKGRWCSIESCSCEGGCLHVEEEGANKRKICVKKIVDVGIKLLEGKKEVLEKILCMELNVN</sequence>
<name>A0ACA9K065_9GLOM</name>
<gene>
    <name evidence="1" type="ORF">SPELUC_LOCUS430</name>
</gene>
<accession>A0ACA9K065</accession>